<name>A0A4U8YXG4_METTU</name>
<dbReference type="Proteomes" id="UP000294360">
    <property type="component" value="Chromosome"/>
</dbReference>
<sequence length="93" mass="10670">MRRIIYRLYTKLYHVSLSSHKSTLSFEQYSLRCLASRRPRRESQGKTEAILHPNNRLILASPWADLFLTSTHSYAGRREAGPASLRAGLEPRG</sequence>
<organism evidence="1 2">
    <name type="scientific">Methylocella tundrae</name>
    <dbReference type="NCBI Taxonomy" id="227605"/>
    <lineage>
        <taxon>Bacteria</taxon>
        <taxon>Pseudomonadati</taxon>
        <taxon>Pseudomonadota</taxon>
        <taxon>Alphaproteobacteria</taxon>
        <taxon>Hyphomicrobiales</taxon>
        <taxon>Beijerinckiaceae</taxon>
        <taxon>Methylocella</taxon>
    </lineage>
</organism>
<dbReference type="EMBL" id="LR536450">
    <property type="protein sequence ID" value="VFU08652.1"/>
    <property type="molecule type" value="Genomic_DNA"/>
</dbReference>
<proteinExistence type="predicted"/>
<dbReference type="AlphaFoldDB" id="A0A4U8YXG4"/>
<accession>A0A4U8YXG4</accession>
<dbReference type="KEGG" id="mtun:MTUNDRAET4_1759"/>
<protein>
    <submittedName>
        <fullName evidence="1">Uncharacterized protein</fullName>
    </submittedName>
</protein>
<evidence type="ECO:0000313" key="1">
    <source>
        <dbReference type="EMBL" id="VFU08652.1"/>
    </source>
</evidence>
<gene>
    <name evidence="1" type="ORF">MTUNDRAET4_1759</name>
</gene>
<evidence type="ECO:0000313" key="2">
    <source>
        <dbReference type="Proteomes" id="UP000294360"/>
    </source>
</evidence>
<reference evidence="1 2" key="1">
    <citation type="submission" date="2019-03" db="EMBL/GenBank/DDBJ databases">
        <authorList>
            <person name="Kox A.R. M."/>
        </authorList>
    </citation>
    <scope>NUCLEOTIDE SEQUENCE [LARGE SCALE GENOMIC DNA]</scope>
    <source>
        <strain evidence="1">MTUNDRAET4 annotated genome</strain>
    </source>
</reference>